<reference evidence="15 16" key="1">
    <citation type="journal article" date="2016" name="Mol. Biol. Evol.">
        <title>Comparative Genomics of Early-Diverging Mushroom-Forming Fungi Provides Insights into the Origins of Lignocellulose Decay Capabilities.</title>
        <authorList>
            <person name="Nagy L.G."/>
            <person name="Riley R."/>
            <person name="Tritt A."/>
            <person name="Adam C."/>
            <person name="Daum C."/>
            <person name="Floudas D."/>
            <person name="Sun H."/>
            <person name="Yadav J.S."/>
            <person name="Pangilinan J."/>
            <person name="Larsson K.H."/>
            <person name="Matsuura K."/>
            <person name="Barry K."/>
            <person name="Labutti K."/>
            <person name="Kuo R."/>
            <person name="Ohm R.A."/>
            <person name="Bhattacharya S.S."/>
            <person name="Shirouzu T."/>
            <person name="Yoshinaga Y."/>
            <person name="Martin F.M."/>
            <person name="Grigoriev I.V."/>
            <person name="Hibbett D.S."/>
        </authorList>
    </citation>
    <scope>NUCLEOTIDE SEQUENCE [LARGE SCALE GENOMIC DNA]</scope>
    <source>
        <strain evidence="15 16">HHB14362 ss-1</strain>
    </source>
</reference>
<dbReference type="PANTHER" id="PTHR10242:SF2">
    <property type="entry name" value="N-GLYCOSYLASE_DNA LYASE"/>
    <property type="match status" value="1"/>
</dbReference>
<dbReference type="Gene3D" id="3.30.310.40">
    <property type="match status" value="1"/>
</dbReference>
<keyword evidence="4" id="KW-0227">DNA damage</keyword>
<keyword evidence="10" id="KW-0326">Glycosidase</keyword>
<feature type="region of interest" description="Disordered" evidence="12">
    <location>
        <begin position="402"/>
        <end position="431"/>
    </location>
</feature>
<feature type="chain" id="PRO_5007866947" description="DNA-(apurinic or apyrimidinic site) lyase" evidence="13">
    <location>
        <begin position="23"/>
        <end position="469"/>
    </location>
</feature>
<evidence type="ECO:0000256" key="12">
    <source>
        <dbReference type="SAM" id="MobiDB-lite"/>
    </source>
</evidence>
<accession>A0A165TAV4</accession>
<evidence type="ECO:0000313" key="15">
    <source>
        <dbReference type="EMBL" id="KZT26400.1"/>
    </source>
</evidence>
<dbReference type="EC" id="4.2.99.18" evidence="3"/>
<dbReference type="InterPro" id="IPR023170">
    <property type="entry name" value="HhH_base_excis_C"/>
</dbReference>
<dbReference type="CDD" id="cd00056">
    <property type="entry name" value="ENDO3c"/>
    <property type="match status" value="1"/>
</dbReference>
<dbReference type="SUPFAM" id="SSF55945">
    <property type="entry name" value="TATA-box binding protein-like"/>
    <property type="match status" value="1"/>
</dbReference>
<evidence type="ECO:0000256" key="13">
    <source>
        <dbReference type="SAM" id="SignalP"/>
    </source>
</evidence>
<comment type="similarity">
    <text evidence="2">Belongs to the type-1 OGG1 family.</text>
</comment>
<dbReference type="SMART" id="SM00478">
    <property type="entry name" value="ENDO3c"/>
    <property type="match status" value="1"/>
</dbReference>
<dbReference type="Gene3D" id="1.10.1670.10">
    <property type="entry name" value="Helix-hairpin-Helix base-excision DNA repair enzymes (C-terminal)"/>
    <property type="match status" value="1"/>
</dbReference>
<comment type="subcellular location">
    <subcellularLocation>
        <location evidence="1">Nucleus</location>
    </subcellularLocation>
</comment>
<evidence type="ECO:0000259" key="14">
    <source>
        <dbReference type="SMART" id="SM00478"/>
    </source>
</evidence>
<dbReference type="GO" id="GO:0140078">
    <property type="term" value="F:class I DNA-(apurinic or apyrimidinic site) endonuclease activity"/>
    <property type="evidence" value="ECO:0007669"/>
    <property type="project" value="UniProtKB-EC"/>
</dbReference>
<feature type="signal peptide" evidence="13">
    <location>
        <begin position="1"/>
        <end position="22"/>
    </location>
</feature>
<evidence type="ECO:0000256" key="2">
    <source>
        <dbReference type="ARBA" id="ARBA00010679"/>
    </source>
</evidence>
<keyword evidence="13" id="KW-0732">Signal</keyword>
<feature type="compositionally biased region" description="Pro residues" evidence="12">
    <location>
        <begin position="406"/>
        <end position="415"/>
    </location>
</feature>
<dbReference type="InterPro" id="IPR052054">
    <property type="entry name" value="Oxidative_DNA_repair_enzyme"/>
</dbReference>
<evidence type="ECO:0000256" key="11">
    <source>
        <dbReference type="ARBA" id="ARBA00044632"/>
    </source>
</evidence>
<keyword evidence="16" id="KW-1185">Reference proteome</keyword>
<evidence type="ECO:0000256" key="1">
    <source>
        <dbReference type="ARBA" id="ARBA00004123"/>
    </source>
</evidence>
<evidence type="ECO:0000256" key="4">
    <source>
        <dbReference type="ARBA" id="ARBA00022763"/>
    </source>
</evidence>
<keyword evidence="9" id="KW-0511">Multifunctional enzyme</keyword>
<evidence type="ECO:0000256" key="8">
    <source>
        <dbReference type="ARBA" id="ARBA00023242"/>
    </source>
</evidence>
<evidence type="ECO:0000256" key="5">
    <source>
        <dbReference type="ARBA" id="ARBA00022801"/>
    </source>
</evidence>
<dbReference type="SUPFAM" id="SSF48150">
    <property type="entry name" value="DNA-glycosylase"/>
    <property type="match status" value="1"/>
</dbReference>
<dbReference type="Proteomes" id="UP000076761">
    <property type="component" value="Unassembled WGS sequence"/>
</dbReference>
<dbReference type="GO" id="GO:0006289">
    <property type="term" value="P:nucleotide-excision repair"/>
    <property type="evidence" value="ECO:0007669"/>
    <property type="project" value="InterPro"/>
</dbReference>
<dbReference type="InterPro" id="IPR003265">
    <property type="entry name" value="HhH-GPD_domain"/>
</dbReference>
<evidence type="ECO:0000256" key="9">
    <source>
        <dbReference type="ARBA" id="ARBA00023268"/>
    </source>
</evidence>
<dbReference type="Pfam" id="PF00730">
    <property type="entry name" value="HhH-GPD"/>
    <property type="match status" value="1"/>
</dbReference>
<dbReference type="GO" id="GO:0003684">
    <property type="term" value="F:damaged DNA binding"/>
    <property type="evidence" value="ECO:0007669"/>
    <property type="project" value="InterPro"/>
</dbReference>
<dbReference type="AlphaFoldDB" id="A0A165TAV4"/>
<dbReference type="FunFam" id="1.10.1670.10:FF:000005">
    <property type="entry name" value="N-glycosylase/DNA lyase OGG1"/>
    <property type="match status" value="1"/>
</dbReference>
<dbReference type="GO" id="GO:0034039">
    <property type="term" value="F:8-oxo-7,8-dihydroguanine DNA N-glycosylase activity"/>
    <property type="evidence" value="ECO:0007669"/>
    <property type="project" value="TreeGrafter"/>
</dbReference>
<dbReference type="InterPro" id="IPR012904">
    <property type="entry name" value="OGG_N"/>
</dbReference>
<sequence>MSCPLPAGFHALPLPIVQLSLAAVLKCGQSFRWSIFPLSSGTLPPSYPTHEYRLCLRDRLICLRQSPDTLYYKTVLPPRSTHTSSINDGETVKEETLAWIRDYFQLDVDLVYLYSDWSKRDPVFRTFRNRFEGIRMIRQDPWENLVSFICSSNNNISRITKMVTSLCEHFSPPLLSLPPPELYPELLASSLVSPPATPLSEPSLLRSSQQENIPQDDSLWTYHPFPSPAALASSSVASTLRSLGFGYRAEYVQKTAQMLHEAHPPNSKNVDGAEKWLKTLRSMPTDEAREVLLGFMGVGRKVADCVLLMSLDKKEVVPVDTHVYQIAMKHYGVSPSSKTKSKGKIPMTPKIYDQVNTKLAEVWGDYAGWAHSVLFTADLKSFSTYGLDAPEKMPTRSPSELLVGLPTPPMTPSPSPVKTSGKRKKSAVPVQGASGILDREISIDGGLQVDLGLSLAERVKKRRRVSTSR</sequence>
<comment type="catalytic activity">
    <reaction evidence="11">
        <text>2'-deoxyribonucleotide-(2'-deoxyribose 5'-phosphate)-2'-deoxyribonucleotide-DNA = a 3'-end 2'-deoxyribonucleotide-(2,3-dehydro-2,3-deoxyribose 5'-phosphate)-DNA + a 5'-end 5'-phospho-2'-deoxyribonucleoside-DNA + H(+)</text>
        <dbReference type="Rhea" id="RHEA:66592"/>
        <dbReference type="Rhea" id="RHEA-COMP:13180"/>
        <dbReference type="Rhea" id="RHEA-COMP:16897"/>
        <dbReference type="Rhea" id="RHEA-COMP:17067"/>
        <dbReference type="ChEBI" id="CHEBI:15378"/>
        <dbReference type="ChEBI" id="CHEBI:136412"/>
        <dbReference type="ChEBI" id="CHEBI:157695"/>
        <dbReference type="ChEBI" id="CHEBI:167181"/>
        <dbReference type="EC" id="4.2.99.18"/>
    </reaction>
</comment>
<dbReference type="GO" id="GO:0006285">
    <property type="term" value="P:base-excision repair, AP site formation"/>
    <property type="evidence" value="ECO:0007669"/>
    <property type="project" value="TreeGrafter"/>
</dbReference>
<feature type="domain" description="HhH-GPD" evidence="14">
    <location>
        <begin position="207"/>
        <end position="379"/>
    </location>
</feature>
<gene>
    <name evidence="15" type="ORF">NEOLEDRAFT_1132449</name>
</gene>
<dbReference type="InParanoid" id="A0A165TAV4"/>
<organism evidence="15 16">
    <name type="scientific">Neolentinus lepideus HHB14362 ss-1</name>
    <dbReference type="NCBI Taxonomy" id="1314782"/>
    <lineage>
        <taxon>Eukaryota</taxon>
        <taxon>Fungi</taxon>
        <taxon>Dikarya</taxon>
        <taxon>Basidiomycota</taxon>
        <taxon>Agaricomycotina</taxon>
        <taxon>Agaricomycetes</taxon>
        <taxon>Gloeophyllales</taxon>
        <taxon>Gloeophyllaceae</taxon>
        <taxon>Neolentinus</taxon>
    </lineage>
</organism>
<keyword evidence="8" id="KW-0539">Nucleus</keyword>
<evidence type="ECO:0000256" key="3">
    <source>
        <dbReference type="ARBA" id="ARBA00012720"/>
    </source>
</evidence>
<keyword evidence="6" id="KW-0234">DNA repair</keyword>
<evidence type="ECO:0000256" key="7">
    <source>
        <dbReference type="ARBA" id="ARBA00023239"/>
    </source>
</evidence>
<dbReference type="GO" id="GO:0005634">
    <property type="term" value="C:nucleus"/>
    <property type="evidence" value="ECO:0007669"/>
    <property type="project" value="UniProtKB-SubCell"/>
</dbReference>
<dbReference type="PANTHER" id="PTHR10242">
    <property type="entry name" value="8-OXOGUANINE DNA GLYCOSYLASE"/>
    <property type="match status" value="1"/>
</dbReference>
<dbReference type="EMBL" id="KV425567">
    <property type="protein sequence ID" value="KZT26400.1"/>
    <property type="molecule type" value="Genomic_DNA"/>
</dbReference>
<evidence type="ECO:0000313" key="16">
    <source>
        <dbReference type="Proteomes" id="UP000076761"/>
    </source>
</evidence>
<proteinExistence type="inferred from homology"/>
<dbReference type="STRING" id="1314782.A0A165TAV4"/>
<dbReference type="InterPro" id="IPR011257">
    <property type="entry name" value="DNA_glycosylase"/>
</dbReference>
<dbReference type="Pfam" id="PF07934">
    <property type="entry name" value="OGG_N"/>
    <property type="match status" value="1"/>
</dbReference>
<keyword evidence="7" id="KW-0456">Lyase</keyword>
<name>A0A165TAV4_9AGAM</name>
<protein>
    <recommendedName>
        <fullName evidence="3">DNA-(apurinic or apyrimidinic site) lyase</fullName>
        <ecNumber evidence="3">4.2.99.18</ecNumber>
    </recommendedName>
</protein>
<evidence type="ECO:0000256" key="10">
    <source>
        <dbReference type="ARBA" id="ARBA00023295"/>
    </source>
</evidence>
<dbReference type="OrthoDB" id="238681at2759"/>
<evidence type="ECO:0000256" key="6">
    <source>
        <dbReference type="ARBA" id="ARBA00023204"/>
    </source>
</evidence>
<keyword evidence="5" id="KW-0378">Hydrolase</keyword>
<dbReference type="Gene3D" id="1.10.340.30">
    <property type="entry name" value="Hypothetical protein, domain 2"/>
    <property type="match status" value="1"/>
</dbReference>